<dbReference type="InterPro" id="IPR036390">
    <property type="entry name" value="WH_DNA-bd_sf"/>
</dbReference>
<dbReference type="InterPro" id="IPR036388">
    <property type="entry name" value="WH-like_DNA-bd_sf"/>
</dbReference>
<dbReference type="PANTHER" id="PTHR43252:SF4">
    <property type="entry name" value="TRANSCRIPTIONAL REGULATORY PROTEIN"/>
    <property type="match status" value="1"/>
</dbReference>
<protein>
    <recommendedName>
        <fullName evidence="1">Transcription regulator PadR N-terminal domain-containing protein</fullName>
    </recommendedName>
</protein>
<dbReference type="AlphaFoldDB" id="A0A7K0DSY3"/>
<evidence type="ECO:0000259" key="1">
    <source>
        <dbReference type="Pfam" id="PF03551"/>
    </source>
</evidence>
<dbReference type="InterPro" id="IPR005149">
    <property type="entry name" value="Tscrpt_reg_PadR_N"/>
</dbReference>
<dbReference type="Gene3D" id="1.10.10.10">
    <property type="entry name" value="Winged helix-like DNA-binding domain superfamily/Winged helix DNA-binding domain"/>
    <property type="match status" value="1"/>
</dbReference>
<evidence type="ECO:0000313" key="2">
    <source>
        <dbReference type="EMBL" id="MQY28637.1"/>
    </source>
</evidence>
<dbReference type="Pfam" id="PF03551">
    <property type="entry name" value="PadR"/>
    <property type="match status" value="1"/>
</dbReference>
<proteinExistence type="predicted"/>
<organism evidence="2 3">
    <name type="scientific">Nocardia aurantia</name>
    <dbReference type="NCBI Taxonomy" id="2585199"/>
    <lineage>
        <taxon>Bacteria</taxon>
        <taxon>Bacillati</taxon>
        <taxon>Actinomycetota</taxon>
        <taxon>Actinomycetes</taxon>
        <taxon>Mycobacteriales</taxon>
        <taxon>Nocardiaceae</taxon>
        <taxon>Nocardia</taxon>
    </lineage>
</organism>
<evidence type="ECO:0000313" key="3">
    <source>
        <dbReference type="Proteomes" id="UP000431401"/>
    </source>
</evidence>
<dbReference type="PANTHER" id="PTHR43252">
    <property type="entry name" value="TRANSCRIPTIONAL REGULATOR YQJI"/>
    <property type="match status" value="1"/>
</dbReference>
<sequence>MSKQPSAVLTPLALAVLALLEERPMHPYEMYQLLLSRREEYFVKIRPGSLYHTVDRLAEQGLVRAEGTDRAGNRPERTTYRITKPGTAALRTRLTEILRKPIREYPIFPQALSEAHNLPKEEVVALLTERIRWLEMDVTELDALQEWATARRVPRRYWMVLEYLRAQTHTEATWLRRIVGELADGGLVWQEFGPDGCLIPDHTADEGIGHDWGTEVTDDVLASLKRGGATPAGQ</sequence>
<reference evidence="2 3" key="1">
    <citation type="submission" date="2019-10" db="EMBL/GenBank/DDBJ databases">
        <title>Nocardia macrotermitis sp. nov. and Nocardia aurantia sp. nov., isolated from the gut of fungus growing-termite Macrotermes natalensis.</title>
        <authorList>
            <person name="Benndorf R."/>
            <person name="Schwitalla J."/>
            <person name="Martin K."/>
            <person name="De Beer W."/>
            <person name="Kaster A.-K."/>
            <person name="Vollmers J."/>
            <person name="Poulsen M."/>
            <person name="Beemelmanns C."/>
        </authorList>
    </citation>
    <scope>NUCLEOTIDE SEQUENCE [LARGE SCALE GENOMIC DNA]</scope>
    <source>
        <strain evidence="2 3">RB56</strain>
    </source>
</reference>
<accession>A0A7K0DSY3</accession>
<name>A0A7K0DSY3_9NOCA</name>
<dbReference type="SUPFAM" id="SSF46785">
    <property type="entry name" value="Winged helix' DNA-binding domain"/>
    <property type="match status" value="1"/>
</dbReference>
<dbReference type="OrthoDB" id="8443918at2"/>
<dbReference type="Proteomes" id="UP000431401">
    <property type="component" value="Unassembled WGS sequence"/>
</dbReference>
<keyword evidence="3" id="KW-1185">Reference proteome</keyword>
<gene>
    <name evidence="2" type="ORF">NRB56_42210</name>
</gene>
<comment type="caution">
    <text evidence="2">The sequence shown here is derived from an EMBL/GenBank/DDBJ whole genome shotgun (WGS) entry which is preliminary data.</text>
</comment>
<dbReference type="EMBL" id="WEGI01000009">
    <property type="protein sequence ID" value="MQY28637.1"/>
    <property type="molecule type" value="Genomic_DNA"/>
</dbReference>
<feature type="domain" description="Transcription regulator PadR N-terminal" evidence="1">
    <location>
        <begin position="16"/>
        <end position="91"/>
    </location>
</feature>